<evidence type="ECO:0000256" key="1">
    <source>
        <dbReference type="SAM" id="MobiDB-lite"/>
    </source>
</evidence>
<feature type="non-terminal residue" evidence="4">
    <location>
        <position position="619"/>
    </location>
</feature>
<comment type="caution">
    <text evidence="4">The sequence shown here is derived from an EMBL/GenBank/DDBJ whole genome shotgun (WGS) entry which is preliminary data.</text>
</comment>
<dbReference type="InterPro" id="IPR050923">
    <property type="entry name" value="Cell_Proc_Reg/RNA_Proc"/>
</dbReference>
<protein>
    <recommendedName>
        <fullName evidence="3">FHA domain-containing protein</fullName>
    </recommendedName>
</protein>
<dbReference type="AlphaFoldDB" id="A0A2M8PFI2"/>
<dbReference type="SUPFAM" id="SSF49879">
    <property type="entry name" value="SMAD/FHA domain"/>
    <property type="match status" value="1"/>
</dbReference>
<name>A0A2M8PFI2_9CHLR</name>
<keyword evidence="2" id="KW-1133">Transmembrane helix</keyword>
<feature type="region of interest" description="Disordered" evidence="1">
    <location>
        <begin position="540"/>
        <end position="619"/>
    </location>
</feature>
<feature type="compositionally biased region" description="Pro residues" evidence="1">
    <location>
        <begin position="543"/>
        <end position="563"/>
    </location>
</feature>
<evidence type="ECO:0000313" key="5">
    <source>
        <dbReference type="Proteomes" id="UP000229681"/>
    </source>
</evidence>
<dbReference type="CDD" id="cd00060">
    <property type="entry name" value="FHA"/>
    <property type="match status" value="1"/>
</dbReference>
<dbReference type="PANTHER" id="PTHR23308">
    <property type="entry name" value="NUCLEAR INHIBITOR OF PROTEIN PHOSPHATASE-1"/>
    <property type="match status" value="1"/>
</dbReference>
<evidence type="ECO:0000313" key="4">
    <source>
        <dbReference type="EMBL" id="PJF36310.1"/>
    </source>
</evidence>
<dbReference type="PROSITE" id="PS50006">
    <property type="entry name" value="FHA_DOMAIN"/>
    <property type="match status" value="1"/>
</dbReference>
<dbReference type="Pfam" id="PF00498">
    <property type="entry name" value="FHA"/>
    <property type="match status" value="1"/>
</dbReference>
<keyword evidence="2" id="KW-0472">Membrane</keyword>
<gene>
    <name evidence="4" type="ORF">CUN49_06055</name>
</gene>
<dbReference type="InterPro" id="IPR000253">
    <property type="entry name" value="FHA_dom"/>
</dbReference>
<evidence type="ECO:0000259" key="3">
    <source>
        <dbReference type="PROSITE" id="PS50006"/>
    </source>
</evidence>
<dbReference type="SMART" id="SM00240">
    <property type="entry name" value="FHA"/>
    <property type="match status" value="1"/>
</dbReference>
<keyword evidence="2" id="KW-0812">Transmembrane</keyword>
<reference evidence="4 5" key="1">
    <citation type="submission" date="2017-11" db="EMBL/GenBank/DDBJ databases">
        <title>Evolution of Phototrophy in the Chloroflexi Phylum Driven by Horizontal Gene Transfer.</title>
        <authorList>
            <person name="Ward L.M."/>
            <person name="Hemp J."/>
            <person name="Shih P.M."/>
            <person name="Mcglynn S.E."/>
            <person name="Fischer W."/>
        </authorList>
    </citation>
    <scope>NUCLEOTIDE SEQUENCE [LARGE SCALE GENOMIC DNA]</scope>
    <source>
        <strain evidence="4">JP3_13</strain>
    </source>
</reference>
<dbReference type="InterPro" id="IPR008984">
    <property type="entry name" value="SMAD_FHA_dom_sf"/>
</dbReference>
<evidence type="ECO:0000256" key="2">
    <source>
        <dbReference type="SAM" id="Phobius"/>
    </source>
</evidence>
<accession>A0A2M8PFI2</accession>
<proteinExistence type="predicted"/>
<dbReference type="Proteomes" id="UP000229681">
    <property type="component" value="Unassembled WGS sequence"/>
</dbReference>
<sequence>MYGRLDVYWPNGPSESYRLEKPIVAIGRSTGNDITLDATSVSRYHITISHENGQVVLRDKDSGNGTYVDGQRIKPEEPVILRGGEEIQIGDLRLIFIPLQDDVPTQPVSALDTTQRVEAAGLNFRVELEAPHMPVTPGADVQAALVIQNVGQESERYTVEVEGLPREWVRLDRPELEVRPEESARVTLHFKPLRRSDSKPGDYPIHVTVRSKRAPEQSTTVAFTLTVRAYSGFGMALAHSEVELPAPFDLYVHNQGSAPLPIALFGKAANDLLEINIQPSALTLGPGERQRVRGYIRTKSRILLGRTERVPFDVLAQAQDNSKFLATVPGVAIIKPLLSSLLSSALVGIALLLLIVVVVLLARPRAANIAAFTVQPMTLLRNVDQSLNFSWQIENAQAVTLEIEDLGNNVSRPFPNQSVKTSNMMTIMPFGDVILRLVVRGDDGETVREELRLEAKDPACQLRGDQASVTLHSGPGEIYPVRAALDVTQRGLFYVPDRRDASAQWIRLAAPEQYQNGWIRANAVICSNFTPDKLRSIEADQIPPTPTFTPTPTNTPTPTPTPTNTPTFTPTPTSTPTFTPTPTSTPTFTPTPTSTPTFTPTPTSTPTFTPTPTSTPTFT</sequence>
<organism evidence="4 5">
    <name type="scientific">Candidatus Thermofonsia Clade 1 bacterium</name>
    <dbReference type="NCBI Taxonomy" id="2364210"/>
    <lineage>
        <taxon>Bacteria</taxon>
        <taxon>Bacillati</taxon>
        <taxon>Chloroflexota</taxon>
        <taxon>Candidatus Thermofontia</taxon>
        <taxon>Candidatus Thermofonsia Clade 1</taxon>
    </lineage>
</organism>
<feature type="domain" description="FHA" evidence="3">
    <location>
        <begin position="24"/>
        <end position="73"/>
    </location>
</feature>
<feature type="compositionally biased region" description="Low complexity" evidence="1">
    <location>
        <begin position="564"/>
        <end position="619"/>
    </location>
</feature>
<dbReference type="Gene3D" id="2.60.200.20">
    <property type="match status" value="1"/>
</dbReference>
<dbReference type="EMBL" id="PGTM01000063">
    <property type="protein sequence ID" value="PJF36310.1"/>
    <property type="molecule type" value="Genomic_DNA"/>
</dbReference>
<feature type="transmembrane region" description="Helical" evidence="2">
    <location>
        <begin position="341"/>
        <end position="362"/>
    </location>
</feature>